<feature type="compositionally biased region" description="Basic and acidic residues" evidence="1">
    <location>
        <begin position="292"/>
        <end position="301"/>
    </location>
</feature>
<gene>
    <name evidence="2" type="ORF">SYYSPA8_13515</name>
</gene>
<keyword evidence="3" id="KW-1185">Reference proteome</keyword>
<evidence type="ECO:0000256" key="1">
    <source>
        <dbReference type="SAM" id="MobiDB-lite"/>
    </source>
</evidence>
<sequence>MDGLLRGEPRVGVFGGVGDGAVDAADGVVGGEGEGTAAAPSPDLQQRVRHQRQSAGLRGRLCHDPRGQLPFHDQTGRTCRADHRLAQLSRIHRAKGEVCGAQDADQGGVLGAVAVEVGAHGDHHAQSAVRFAGREQLVEETGAFFRVLAEGEDLLELVDHHDRVPGRDPPPGAAGTTGGCFGSGGAPRLGLPEVGGGEGLGVCGGRAGARCDDPDRRAGHRGVPGVLECRDQSRSEEGGFAAAGGPCEDHHPVGGDEFDEAVEEFLTAEEEVAVGGLEAGQPPVRGLTGRGVVDDPDRPLLDHTGGLVPAGLPRGRIPSADRHIGEDQGERGQFVAPRGGG</sequence>
<comment type="caution">
    <text evidence="2">The sequence shown here is derived from an EMBL/GenBank/DDBJ whole genome shotgun (WGS) entry which is preliminary data.</text>
</comment>
<evidence type="ECO:0000313" key="3">
    <source>
        <dbReference type="Proteomes" id="UP001291653"/>
    </source>
</evidence>
<protein>
    <submittedName>
        <fullName evidence="2">Uncharacterized protein</fullName>
    </submittedName>
</protein>
<accession>A0ABQ5NY83</accession>
<evidence type="ECO:0000313" key="2">
    <source>
        <dbReference type="EMBL" id="GLF95322.1"/>
    </source>
</evidence>
<feature type="region of interest" description="Disordered" evidence="1">
    <location>
        <begin position="275"/>
        <end position="341"/>
    </location>
</feature>
<dbReference type="EMBL" id="BSBI01000004">
    <property type="protein sequence ID" value="GLF95322.1"/>
    <property type="molecule type" value="Genomic_DNA"/>
</dbReference>
<feature type="compositionally biased region" description="Basic and acidic residues" evidence="1">
    <location>
        <begin position="319"/>
        <end position="330"/>
    </location>
</feature>
<proteinExistence type="predicted"/>
<reference evidence="2 3" key="1">
    <citation type="submission" date="2022-10" db="EMBL/GenBank/DDBJ databases">
        <title>Draft genome sequence of Streptomyces sp. YSPA8.</title>
        <authorList>
            <person name="Moriuchi R."/>
            <person name="Dohra H."/>
            <person name="Yamamura H."/>
            <person name="Kodani S."/>
        </authorList>
    </citation>
    <scope>NUCLEOTIDE SEQUENCE [LARGE SCALE GENOMIC DNA]</scope>
    <source>
        <strain evidence="2 3">YSPA8</strain>
    </source>
</reference>
<name>A0ABQ5NY83_9ACTN</name>
<organism evidence="2 3">
    <name type="scientific">Streptomyces yaizuensis</name>
    <dbReference type="NCBI Taxonomy" id="2989713"/>
    <lineage>
        <taxon>Bacteria</taxon>
        <taxon>Bacillati</taxon>
        <taxon>Actinomycetota</taxon>
        <taxon>Actinomycetes</taxon>
        <taxon>Kitasatosporales</taxon>
        <taxon>Streptomycetaceae</taxon>
        <taxon>Streptomyces</taxon>
    </lineage>
</organism>
<dbReference type="Proteomes" id="UP001291653">
    <property type="component" value="Unassembled WGS sequence"/>
</dbReference>